<dbReference type="PANTHER" id="PTHR46377:SF1">
    <property type="entry name" value="DUAL SPECIFICITY PROTEIN PHOSPHATASE 19"/>
    <property type="match status" value="1"/>
</dbReference>
<dbReference type="Proteomes" id="UP001595921">
    <property type="component" value="Unassembled WGS sequence"/>
</dbReference>
<dbReference type="SMART" id="SM00195">
    <property type="entry name" value="DSPc"/>
    <property type="match status" value="1"/>
</dbReference>
<dbReference type="RefSeq" id="WP_267623899.1">
    <property type="nucleotide sequence ID" value="NZ_JAODIW010000008.1"/>
</dbReference>
<dbReference type="InterPro" id="IPR029021">
    <property type="entry name" value="Prot-tyrosine_phosphatase-like"/>
</dbReference>
<evidence type="ECO:0000259" key="3">
    <source>
        <dbReference type="PROSITE" id="PS50056"/>
    </source>
</evidence>
<keyword evidence="1" id="KW-0378">Hydrolase</keyword>
<feature type="domain" description="Tyrosine specific protein phosphatases" evidence="3">
    <location>
        <begin position="68"/>
        <end position="136"/>
    </location>
</feature>
<accession>A0ABD5PCL1</accession>
<organism evidence="4 5">
    <name type="scientific">Halobium salinum</name>
    <dbReference type="NCBI Taxonomy" id="1364940"/>
    <lineage>
        <taxon>Archaea</taxon>
        <taxon>Methanobacteriati</taxon>
        <taxon>Methanobacteriota</taxon>
        <taxon>Stenosarchaea group</taxon>
        <taxon>Halobacteria</taxon>
        <taxon>Halobacteriales</taxon>
        <taxon>Haloferacaceae</taxon>
        <taxon>Halobium</taxon>
    </lineage>
</organism>
<dbReference type="PROSITE" id="PS00383">
    <property type="entry name" value="TYR_PHOSPHATASE_1"/>
    <property type="match status" value="1"/>
</dbReference>
<dbReference type="CDD" id="cd14498">
    <property type="entry name" value="DSP"/>
    <property type="match status" value="1"/>
</dbReference>
<name>A0ABD5PCL1_9EURY</name>
<evidence type="ECO:0000256" key="1">
    <source>
        <dbReference type="ARBA" id="ARBA00022801"/>
    </source>
</evidence>
<evidence type="ECO:0000313" key="4">
    <source>
        <dbReference type="EMBL" id="MFC4358390.1"/>
    </source>
</evidence>
<dbReference type="Gene3D" id="3.90.190.10">
    <property type="entry name" value="Protein tyrosine phosphatase superfamily"/>
    <property type="match status" value="1"/>
</dbReference>
<dbReference type="InterPro" id="IPR000340">
    <property type="entry name" value="Dual-sp_phosphatase_cat-dom"/>
</dbReference>
<dbReference type="PROSITE" id="PS50056">
    <property type="entry name" value="TYR_PHOSPHATASE_2"/>
    <property type="match status" value="1"/>
</dbReference>
<dbReference type="InterPro" id="IPR020422">
    <property type="entry name" value="TYR_PHOSPHATASE_DUAL_dom"/>
</dbReference>
<dbReference type="Pfam" id="PF00782">
    <property type="entry name" value="DSPc"/>
    <property type="match status" value="1"/>
</dbReference>
<dbReference type="AlphaFoldDB" id="A0ABD5PCL1"/>
<protein>
    <submittedName>
        <fullName evidence="4">Dual specificity protein phosphatase family protein</fullName>
    </submittedName>
</protein>
<comment type="caution">
    <text evidence="4">The sequence shown here is derived from an EMBL/GenBank/DDBJ whole genome shotgun (WGS) entry which is preliminary data.</text>
</comment>
<gene>
    <name evidence="4" type="ORF">ACFO0N_10580</name>
</gene>
<dbReference type="InterPro" id="IPR016130">
    <property type="entry name" value="Tyr_Pase_AS"/>
</dbReference>
<dbReference type="PANTHER" id="PTHR46377">
    <property type="entry name" value="DUAL SPECIFICITY PROTEIN PHOSPHATASE 19"/>
    <property type="match status" value="1"/>
</dbReference>
<proteinExistence type="predicted"/>
<keyword evidence="5" id="KW-1185">Reference proteome</keyword>
<dbReference type="SUPFAM" id="SSF52799">
    <property type="entry name" value="(Phosphotyrosine protein) phosphatases II"/>
    <property type="match status" value="1"/>
</dbReference>
<evidence type="ECO:0000256" key="2">
    <source>
        <dbReference type="ARBA" id="ARBA00022912"/>
    </source>
</evidence>
<dbReference type="InterPro" id="IPR000387">
    <property type="entry name" value="Tyr_Pase_dom"/>
</dbReference>
<sequence>MVRPFGYVEDHPVVRRIGDRDLYLGNAHAADPERCGGVDFEHVLTLTDTRSGTTHHHPLVDGEGTEWPAFEAAVDTARDLHRKEGTLLVHCKAGISRSSTVLATLLAAEEGTNFADALAEVQRARPHATPNPALVELAVCYLAAGA</sequence>
<keyword evidence="2" id="KW-0904">Protein phosphatase</keyword>
<dbReference type="GO" id="GO:0004721">
    <property type="term" value="F:phosphoprotein phosphatase activity"/>
    <property type="evidence" value="ECO:0007669"/>
    <property type="project" value="UniProtKB-KW"/>
</dbReference>
<evidence type="ECO:0000313" key="5">
    <source>
        <dbReference type="Proteomes" id="UP001595921"/>
    </source>
</evidence>
<reference evidence="4 5" key="1">
    <citation type="journal article" date="2019" name="Int. J. Syst. Evol. Microbiol.">
        <title>The Global Catalogue of Microorganisms (GCM) 10K type strain sequencing project: providing services to taxonomists for standard genome sequencing and annotation.</title>
        <authorList>
            <consortium name="The Broad Institute Genomics Platform"/>
            <consortium name="The Broad Institute Genome Sequencing Center for Infectious Disease"/>
            <person name="Wu L."/>
            <person name="Ma J."/>
        </authorList>
    </citation>
    <scope>NUCLEOTIDE SEQUENCE [LARGE SCALE GENOMIC DNA]</scope>
    <source>
        <strain evidence="4 5">CGMCC 1.12553</strain>
    </source>
</reference>
<dbReference type="EMBL" id="JBHSDS010000006">
    <property type="protein sequence ID" value="MFC4358390.1"/>
    <property type="molecule type" value="Genomic_DNA"/>
</dbReference>